<dbReference type="Pfam" id="PF14341">
    <property type="entry name" value="PilX_N"/>
    <property type="match status" value="1"/>
</dbReference>
<keyword evidence="1" id="KW-1133">Transmembrane helix</keyword>
<name>A0A2S9GTJ2_9BURK</name>
<dbReference type="Proteomes" id="UP000237839">
    <property type="component" value="Unassembled WGS sequence"/>
</dbReference>
<keyword evidence="4" id="KW-1185">Reference proteome</keyword>
<evidence type="ECO:0000313" key="3">
    <source>
        <dbReference type="EMBL" id="PRC91021.1"/>
    </source>
</evidence>
<dbReference type="InterPro" id="IPR025746">
    <property type="entry name" value="PilX_N_dom"/>
</dbReference>
<reference evidence="3 4" key="1">
    <citation type="submission" date="2018-02" db="EMBL/GenBank/DDBJ databases">
        <title>Solimicrobium silvestre gen. nov., sp. nov., isolated from alpine forest soil.</title>
        <authorList>
            <person name="Margesin R."/>
            <person name="Albuquerque L."/>
            <person name="Zhang D.-C."/>
            <person name="Froufe H.J.C."/>
            <person name="Severino R."/>
            <person name="Roxo I."/>
            <person name="Egas C."/>
            <person name="Da Costa M.S."/>
        </authorList>
    </citation>
    <scope>NUCLEOTIDE SEQUENCE [LARGE SCALE GENOMIC DNA]</scope>
    <source>
        <strain evidence="3 4">S20-91</strain>
    </source>
</reference>
<evidence type="ECO:0000256" key="1">
    <source>
        <dbReference type="SAM" id="Phobius"/>
    </source>
</evidence>
<feature type="domain" description="Type 4 fimbrial biogenesis protein PilX N-terminal" evidence="2">
    <location>
        <begin position="14"/>
        <end position="60"/>
    </location>
</feature>
<accession>A0A2S9GTJ2</accession>
<comment type="caution">
    <text evidence="3">The sequence shown here is derived from an EMBL/GenBank/DDBJ whole genome shotgun (WGS) entry which is preliminary data.</text>
</comment>
<dbReference type="AlphaFoldDB" id="A0A2S9GTJ2"/>
<feature type="transmembrane region" description="Helical" evidence="1">
    <location>
        <begin position="15"/>
        <end position="36"/>
    </location>
</feature>
<gene>
    <name evidence="3" type="ORF">S2091_4317</name>
</gene>
<proteinExistence type="predicted"/>
<keyword evidence="1" id="KW-0812">Transmembrane</keyword>
<evidence type="ECO:0000259" key="2">
    <source>
        <dbReference type="Pfam" id="PF14341"/>
    </source>
</evidence>
<organism evidence="3 4">
    <name type="scientific">Solimicrobium silvestre</name>
    <dbReference type="NCBI Taxonomy" id="2099400"/>
    <lineage>
        <taxon>Bacteria</taxon>
        <taxon>Pseudomonadati</taxon>
        <taxon>Pseudomonadota</taxon>
        <taxon>Betaproteobacteria</taxon>
        <taxon>Burkholderiales</taxon>
        <taxon>Oxalobacteraceae</taxon>
        <taxon>Solimicrobium</taxon>
    </lineage>
</organism>
<protein>
    <submittedName>
        <fullName evidence="3">PilX N-terminal</fullName>
    </submittedName>
</protein>
<keyword evidence="1" id="KW-0472">Membrane</keyword>
<dbReference type="RefSeq" id="WP_105534047.1">
    <property type="nucleotide sequence ID" value="NZ_PUGF01000031.1"/>
</dbReference>
<dbReference type="EMBL" id="PUGF01000031">
    <property type="protein sequence ID" value="PRC91021.1"/>
    <property type="molecule type" value="Genomic_DNA"/>
</dbReference>
<sequence length="207" mass="21329">MMNIPHHPTQQNQRGVALIASLIIMLLMTIVALSIFRGNNLFEKIAGNTREKQRAFQSAQDALSYAEWWINSTTTPPPVVSSGCPTSAPSAITVCGGNTSYDPGTSASTILGLPLYTGYTPSSMTIKSGGGAQTGGDVNYSKAPGIYIYKEPNPSSNGSTVYEVTAVGYGGANSTVAIVQSYFAFGSAATSGGTPSTTPTATSLSGP</sequence>
<dbReference type="OrthoDB" id="8925734at2"/>
<evidence type="ECO:0000313" key="4">
    <source>
        <dbReference type="Proteomes" id="UP000237839"/>
    </source>
</evidence>